<dbReference type="InParanoid" id="A0A1D6NFR2"/>
<dbReference type="GO" id="GO:0047196">
    <property type="term" value="F:long-chain-alcohol O-fatty-acyltransferase activity"/>
    <property type="evidence" value="ECO:0007669"/>
    <property type="project" value="UniProtKB-EC"/>
</dbReference>
<dbReference type="Gene3D" id="3.30.559.10">
    <property type="entry name" value="Chloramphenicol acetyltransferase-like domain"/>
    <property type="match status" value="1"/>
</dbReference>
<keyword evidence="6" id="KW-0256">Endoplasmic reticulum</keyword>
<dbReference type="InterPro" id="IPR004255">
    <property type="entry name" value="O-acyltransferase_WSD1_N"/>
</dbReference>
<evidence type="ECO:0000256" key="9">
    <source>
        <dbReference type="ARBA" id="ARBA00047604"/>
    </source>
</evidence>
<evidence type="ECO:0000256" key="8">
    <source>
        <dbReference type="ARBA" id="ARBA00024360"/>
    </source>
</evidence>
<evidence type="ECO:0000256" key="10">
    <source>
        <dbReference type="ARBA" id="ARBA00048109"/>
    </source>
</evidence>
<evidence type="ECO:0000259" key="12">
    <source>
        <dbReference type="Pfam" id="PF06974"/>
    </source>
</evidence>
<evidence type="ECO:0000256" key="1">
    <source>
        <dbReference type="ARBA" id="ARBA00004162"/>
    </source>
</evidence>
<comment type="catalytic activity">
    <reaction evidence="10">
        <text>an acyl-CoA + a 1,2-diacyl-sn-glycerol = a triacyl-sn-glycerol + CoA</text>
        <dbReference type="Rhea" id="RHEA:10868"/>
        <dbReference type="ChEBI" id="CHEBI:17815"/>
        <dbReference type="ChEBI" id="CHEBI:57287"/>
        <dbReference type="ChEBI" id="CHEBI:58342"/>
        <dbReference type="ChEBI" id="CHEBI:64615"/>
        <dbReference type="EC" id="2.3.1.20"/>
    </reaction>
</comment>
<keyword evidence="5 13" id="KW-0808">Transferase</keyword>
<comment type="subcellular location">
    <subcellularLocation>
        <location evidence="1">Cell membrane</location>
        <topology evidence="1">Single-pass membrane protein</topology>
    </subcellularLocation>
    <subcellularLocation>
        <location evidence="2">Endoplasmic reticulum membrane</location>
    </subcellularLocation>
</comment>
<comment type="pathway">
    <text evidence="4">Lipid metabolism.</text>
</comment>
<dbReference type="FunFam" id="3.30.559.10:FF:000021">
    <property type="entry name" value="O-acyltransferase WSD1"/>
    <property type="match status" value="1"/>
</dbReference>
<dbReference type="STRING" id="4577.A0A1D6NFR2"/>
<proteinExistence type="inferred from homology"/>
<comment type="catalytic activity">
    <reaction evidence="9">
        <text>a long chain fatty alcohol + a fatty acyl-CoA = a long-chain alcohol wax ester + CoA</text>
        <dbReference type="Rhea" id="RHEA:38443"/>
        <dbReference type="ChEBI" id="CHEBI:17135"/>
        <dbReference type="ChEBI" id="CHEBI:57287"/>
        <dbReference type="ChEBI" id="CHEBI:77636"/>
        <dbReference type="ChEBI" id="CHEBI:235323"/>
        <dbReference type="EC" id="2.3.1.75"/>
    </reaction>
</comment>
<evidence type="ECO:0000256" key="2">
    <source>
        <dbReference type="ARBA" id="ARBA00004586"/>
    </source>
</evidence>
<dbReference type="Pfam" id="PF03007">
    <property type="entry name" value="WS_DGAT_cat"/>
    <property type="match status" value="1"/>
</dbReference>
<sequence length="562" mass="60139">MDGSGAGTGSATLLRKRPLSVNTASSTAAAIELGSKQAAGVVAAIEEEPVSPTGRLFREPNFRCHIVSVFGLGAPVDLPALRAGVAATLARHPRFCSVQVVNEKDARPKWIRTAVNVDDHIIVPELNPATTSADPDKALEDYVSSLSTRPMAHSRPLWEVHVLDFPTADAAAALALRAHHSVGDGVSMLSLFMACTRSAADPGALPSLPPARRAGPVHAVRRPAGALAALAAWLLSLLVLAWRTAVDVACFVATAASLLGDAPTVLKGKEGTEFQPRRFVNRTLSLDDIKLVKNAVGCTVNDVLLGITSSALSRYYYRRTGESDSKRSITVRSAVLVNLRATPGIHALASMMESGNDNNNGAARWGNKLGYMLIPFHLAKHDDPTEYVRTAAKVTRRKKSSMESAFTFWSGDMVLRLFGIKVRALGFLSYLDRPGAIDSPVITARGRARTPDRQSLVQAAAALCYGMFTHTTLSFSSMVGPTEQVLFCGNPIVYIAPSTYGHPHALTVHYQSYINSVKLVLSVDEAQFPDGRQLLDDFAESLRIIREAAPGKPGDTQDAAST</sequence>
<dbReference type="FunCoup" id="A0A1D6NFR2">
    <property type="interactions" value="44"/>
</dbReference>
<dbReference type="GO" id="GO:0004144">
    <property type="term" value="F:diacylglycerol O-acyltransferase activity"/>
    <property type="evidence" value="ECO:0007669"/>
    <property type="project" value="UniProtKB-EC"/>
</dbReference>
<evidence type="ECO:0000256" key="3">
    <source>
        <dbReference type="ARBA" id="ARBA00004771"/>
    </source>
</evidence>
<organism evidence="13">
    <name type="scientific">Zea mays</name>
    <name type="common">Maize</name>
    <dbReference type="NCBI Taxonomy" id="4577"/>
    <lineage>
        <taxon>Eukaryota</taxon>
        <taxon>Viridiplantae</taxon>
        <taxon>Streptophyta</taxon>
        <taxon>Embryophyta</taxon>
        <taxon>Tracheophyta</taxon>
        <taxon>Spermatophyta</taxon>
        <taxon>Magnoliopsida</taxon>
        <taxon>Liliopsida</taxon>
        <taxon>Poales</taxon>
        <taxon>Poaceae</taxon>
        <taxon>PACMAD clade</taxon>
        <taxon>Panicoideae</taxon>
        <taxon>Andropogonodae</taxon>
        <taxon>Andropogoneae</taxon>
        <taxon>Tripsacinae</taxon>
        <taxon>Zea</taxon>
    </lineage>
</organism>
<dbReference type="GO" id="GO:0005789">
    <property type="term" value="C:endoplasmic reticulum membrane"/>
    <property type="evidence" value="ECO:0007669"/>
    <property type="project" value="UniProtKB-SubCell"/>
</dbReference>
<dbReference type="GO" id="GO:0005886">
    <property type="term" value="C:plasma membrane"/>
    <property type="evidence" value="ECO:0007669"/>
    <property type="project" value="UniProtKB-SubCell"/>
</dbReference>
<feature type="domain" description="O-acyltransferase WSD1-like N-terminal" evidence="11">
    <location>
        <begin position="76"/>
        <end position="303"/>
    </location>
</feature>
<dbReference type="SUPFAM" id="SSF52777">
    <property type="entry name" value="CoA-dependent acyltransferases"/>
    <property type="match status" value="1"/>
</dbReference>
<protein>
    <submittedName>
        <fullName evidence="13">O-acyltransferase WSD1</fullName>
    </submittedName>
</protein>
<dbReference type="PANTHER" id="PTHR31650:SF47">
    <property type="entry name" value="OS01G0681000 PROTEIN"/>
    <property type="match status" value="1"/>
</dbReference>
<dbReference type="PaxDb" id="4577-GRMZM2G077375_P01"/>
<evidence type="ECO:0000256" key="7">
    <source>
        <dbReference type="ARBA" id="ARBA00023315"/>
    </source>
</evidence>
<dbReference type="InterPro" id="IPR023213">
    <property type="entry name" value="CAT-like_dom_sf"/>
</dbReference>
<feature type="domain" description="O-acyltransferase WSD1 C-terminal" evidence="12">
    <location>
        <begin position="365"/>
        <end position="424"/>
    </location>
</feature>
<dbReference type="UniPathway" id="UPA00282"/>
<reference evidence="13" key="1">
    <citation type="submission" date="2015-12" db="EMBL/GenBank/DDBJ databases">
        <title>Update maize B73 reference genome by single molecule sequencing technologies.</title>
        <authorList>
            <consortium name="Maize Genome Sequencing Project"/>
            <person name="Ware D."/>
        </authorList>
    </citation>
    <scope>NUCLEOTIDE SEQUENCE [LARGE SCALE GENOMIC DNA]</scope>
    <source>
        <tissue evidence="13">Seedling</tissue>
    </source>
</reference>
<dbReference type="InterPro" id="IPR009721">
    <property type="entry name" value="O-acyltransferase_WSD1_C"/>
</dbReference>
<evidence type="ECO:0000259" key="11">
    <source>
        <dbReference type="Pfam" id="PF03007"/>
    </source>
</evidence>
<evidence type="ECO:0000256" key="4">
    <source>
        <dbReference type="ARBA" id="ARBA00005189"/>
    </source>
</evidence>
<gene>
    <name evidence="13" type="ORF">ZEAMMB73_Zm00001d043853</name>
</gene>
<dbReference type="InterPro" id="IPR045034">
    <property type="entry name" value="O-acyltransferase_WSD1-like"/>
</dbReference>
<dbReference type="PANTHER" id="PTHR31650">
    <property type="entry name" value="O-ACYLTRANSFERASE (WSD1-LIKE) FAMILY PROTEIN"/>
    <property type="match status" value="1"/>
</dbReference>
<comment type="pathway">
    <text evidence="3">Glycerolipid metabolism; triacylglycerol biosynthesis.</text>
</comment>
<dbReference type="eggNOG" id="ENOG502QU8B">
    <property type="taxonomic scope" value="Eukaryota"/>
</dbReference>
<evidence type="ECO:0000256" key="5">
    <source>
        <dbReference type="ARBA" id="ARBA00022679"/>
    </source>
</evidence>
<dbReference type="IntAct" id="A0A1D6NFR2">
    <property type="interactions" value="1"/>
</dbReference>
<name>A0A1D6NFR2_MAIZE</name>
<evidence type="ECO:0000256" key="6">
    <source>
        <dbReference type="ARBA" id="ARBA00022824"/>
    </source>
</evidence>
<dbReference type="AlphaFoldDB" id="A0A1D6NFR2"/>
<keyword evidence="7 13" id="KW-0012">Acyltransferase</keyword>
<dbReference type="EMBL" id="CM007649">
    <property type="protein sequence ID" value="ONM39299.1"/>
    <property type="molecule type" value="Genomic_DNA"/>
</dbReference>
<feature type="domain" description="O-acyltransferase WSD1 C-terminal" evidence="12">
    <location>
        <begin position="458"/>
        <end position="545"/>
    </location>
</feature>
<accession>A0A1D6NFR2</accession>
<dbReference type="GO" id="GO:0019432">
    <property type="term" value="P:triglyceride biosynthetic process"/>
    <property type="evidence" value="ECO:0007669"/>
    <property type="project" value="UniProtKB-UniPathway"/>
</dbReference>
<evidence type="ECO:0000313" key="13">
    <source>
        <dbReference type="EMBL" id="ONM39299.1"/>
    </source>
</evidence>
<comment type="similarity">
    <text evidence="8">In the N-terminal section; belongs to the long-chain O-acyltransferase family.</text>
</comment>
<dbReference type="Pfam" id="PF06974">
    <property type="entry name" value="WS_DGAT_C"/>
    <property type="match status" value="2"/>
</dbReference>
<dbReference type="OMA" id="NEMPKRI"/>